<dbReference type="WBParaSite" id="HCON_00087070-00001">
    <property type="protein sequence ID" value="HCON_00087070-00001"/>
    <property type="gene ID" value="HCON_00087070"/>
</dbReference>
<accession>A0A7I4YFL8</accession>
<name>A0A7I4YFL8_HAECO</name>
<proteinExistence type="predicted"/>
<evidence type="ECO:0000313" key="4">
    <source>
        <dbReference type="WBParaSite" id="HCON_00087070-00001"/>
    </source>
</evidence>
<dbReference type="AlphaFoldDB" id="A0A7I4YFL8"/>
<evidence type="ECO:0000256" key="1">
    <source>
        <dbReference type="SAM" id="MobiDB-lite"/>
    </source>
</evidence>
<dbReference type="Proteomes" id="UP000025227">
    <property type="component" value="Unplaced"/>
</dbReference>
<keyword evidence="2" id="KW-1133">Transmembrane helix</keyword>
<organism evidence="3 4">
    <name type="scientific">Haemonchus contortus</name>
    <name type="common">Barber pole worm</name>
    <dbReference type="NCBI Taxonomy" id="6289"/>
    <lineage>
        <taxon>Eukaryota</taxon>
        <taxon>Metazoa</taxon>
        <taxon>Ecdysozoa</taxon>
        <taxon>Nematoda</taxon>
        <taxon>Chromadorea</taxon>
        <taxon>Rhabditida</taxon>
        <taxon>Rhabditina</taxon>
        <taxon>Rhabditomorpha</taxon>
        <taxon>Strongyloidea</taxon>
        <taxon>Trichostrongylidae</taxon>
        <taxon>Haemonchus</taxon>
    </lineage>
</organism>
<keyword evidence="2" id="KW-0472">Membrane</keyword>
<keyword evidence="3" id="KW-1185">Reference proteome</keyword>
<feature type="transmembrane region" description="Helical" evidence="2">
    <location>
        <begin position="59"/>
        <end position="83"/>
    </location>
</feature>
<feature type="region of interest" description="Disordered" evidence="1">
    <location>
        <begin position="160"/>
        <end position="179"/>
    </location>
</feature>
<feature type="compositionally biased region" description="Acidic residues" evidence="1">
    <location>
        <begin position="167"/>
        <end position="179"/>
    </location>
</feature>
<dbReference type="OrthoDB" id="5861470at2759"/>
<evidence type="ECO:0000256" key="2">
    <source>
        <dbReference type="SAM" id="Phobius"/>
    </source>
</evidence>
<protein>
    <submittedName>
        <fullName evidence="4">DUF3533 domain-containing protein</fullName>
    </submittedName>
</protein>
<evidence type="ECO:0000313" key="3">
    <source>
        <dbReference type="Proteomes" id="UP000025227"/>
    </source>
</evidence>
<keyword evidence="2" id="KW-0812">Transmembrane</keyword>
<reference evidence="4" key="1">
    <citation type="submission" date="2020-12" db="UniProtKB">
        <authorList>
            <consortium name="WormBaseParasite"/>
        </authorList>
    </citation>
    <scope>IDENTIFICATION</scope>
    <source>
        <strain evidence="4">MHco3</strain>
    </source>
</reference>
<sequence>MLISTKSPPIIDQVSNRYDQKKKSLTPAEQQREQIKQRIRRIHEERRIRSIKFAKTIRVTLYFLLGIGSVILILLAVLVIMMLGSSQSKKFNTWHFEPAPVTYGFEEFGVSSNSEFCNEMARTLYNEEYNINQIAVSMVFCLEETEQFQGRNGGSGAAITTNLEGNGCEESETSPDGEFDSTKFLIGKLSAEERFEVFQRVLNFELYPMSHSAAEFTRRTNTERLFGNVEDGFESSEPSDKLQTEGTVLKMNYLQSAWKFNQTEETEMPFGNERESIMLDLNRTVCGATDGMRASTSFPEYIADAISLVEIEKGLKSIIKMDDFTKNPILYFLAHGVIKNMSKLLMDRTKNDHLTSHRRLGIRKKWEPSYSANFFALFDRKTGEAVAFSQTNNDTENSWRSSTWGYRPIIVVNNSTRCLIYAGSGGNMYESMEISRMAHTVLAYLYSDAPITTILTTPMFFPFRDGHYYTDGFVLGVLSRVMRLAHVSGSETFYLEKRKLQGQDTGTYKDTGSVIDVRENEIFPVFFDHNGPQIMPNGV</sequence>